<name>A0AAD9CQ51_DISEL</name>
<feature type="compositionally biased region" description="Basic and acidic residues" evidence="1">
    <location>
        <begin position="114"/>
        <end position="126"/>
    </location>
</feature>
<reference evidence="2" key="1">
    <citation type="submission" date="2023-04" db="EMBL/GenBank/DDBJ databases">
        <title>Chromosome-level genome of Chaenocephalus aceratus.</title>
        <authorList>
            <person name="Park H."/>
        </authorList>
    </citation>
    <scope>NUCLEOTIDE SEQUENCE</scope>
    <source>
        <strain evidence="2">DE</strain>
        <tissue evidence="2">Muscle</tissue>
    </source>
</reference>
<protein>
    <submittedName>
        <fullName evidence="2">Thrombospondin type-1 domain containing protein 7B</fullName>
    </submittedName>
</protein>
<sequence>TQERAAVPTSPDLGVSLELFPKNPPLKHVWYAEPTARAACALILGSNHRARRYQRGCWGNTLSPSLEVSAEQRSKCAGMEEITKCSQPHRKPDGPERCMIKGELGPRTPAGRAHSKEKGPSKRGRLDFSSCCRVTTAGVVYGAVAQGQ</sequence>
<feature type="non-terminal residue" evidence="2">
    <location>
        <position position="1"/>
    </location>
</feature>
<accession>A0AAD9CQ51</accession>
<evidence type="ECO:0000313" key="3">
    <source>
        <dbReference type="Proteomes" id="UP001228049"/>
    </source>
</evidence>
<dbReference type="AlphaFoldDB" id="A0AAD9CQ51"/>
<feature type="non-terminal residue" evidence="2">
    <location>
        <position position="148"/>
    </location>
</feature>
<comment type="caution">
    <text evidence="2">The sequence shown here is derived from an EMBL/GenBank/DDBJ whole genome shotgun (WGS) entry which is preliminary data.</text>
</comment>
<dbReference type="Proteomes" id="UP001228049">
    <property type="component" value="Unassembled WGS sequence"/>
</dbReference>
<dbReference type="EMBL" id="JASDAP010000003">
    <property type="protein sequence ID" value="KAK1905653.1"/>
    <property type="molecule type" value="Genomic_DNA"/>
</dbReference>
<feature type="compositionally biased region" description="Basic and acidic residues" evidence="1">
    <location>
        <begin position="90"/>
        <end position="100"/>
    </location>
</feature>
<keyword evidence="3" id="KW-1185">Reference proteome</keyword>
<evidence type="ECO:0000313" key="2">
    <source>
        <dbReference type="EMBL" id="KAK1905653.1"/>
    </source>
</evidence>
<feature type="region of interest" description="Disordered" evidence="1">
    <location>
        <begin position="85"/>
        <end position="126"/>
    </location>
</feature>
<gene>
    <name evidence="2" type="ORF">KUDE01_012833</name>
</gene>
<evidence type="ECO:0000256" key="1">
    <source>
        <dbReference type="SAM" id="MobiDB-lite"/>
    </source>
</evidence>
<organism evidence="2 3">
    <name type="scientific">Dissostichus eleginoides</name>
    <name type="common">Patagonian toothfish</name>
    <name type="synonym">Dissostichus amissus</name>
    <dbReference type="NCBI Taxonomy" id="100907"/>
    <lineage>
        <taxon>Eukaryota</taxon>
        <taxon>Metazoa</taxon>
        <taxon>Chordata</taxon>
        <taxon>Craniata</taxon>
        <taxon>Vertebrata</taxon>
        <taxon>Euteleostomi</taxon>
        <taxon>Actinopterygii</taxon>
        <taxon>Neopterygii</taxon>
        <taxon>Teleostei</taxon>
        <taxon>Neoteleostei</taxon>
        <taxon>Acanthomorphata</taxon>
        <taxon>Eupercaria</taxon>
        <taxon>Perciformes</taxon>
        <taxon>Notothenioidei</taxon>
        <taxon>Nototheniidae</taxon>
        <taxon>Dissostichus</taxon>
    </lineage>
</organism>
<proteinExistence type="predicted"/>